<evidence type="ECO:0000256" key="1">
    <source>
        <dbReference type="SAM" id="MobiDB-lite"/>
    </source>
</evidence>
<reference evidence="3" key="1">
    <citation type="submission" date="2020-05" db="EMBL/GenBank/DDBJ databases">
        <authorList>
            <person name="Chiriac C."/>
            <person name="Salcher M."/>
            <person name="Ghai R."/>
            <person name="Kavagutti S V."/>
        </authorList>
    </citation>
    <scope>NUCLEOTIDE SEQUENCE</scope>
</reference>
<dbReference type="InterPro" id="IPR036388">
    <property type="entry name" value="WH-like_DNA-bd_sf"/>
</dbReference>
<evidence type="ECO:0000313" key="2">
    <source>
        <dbReference type="EMBL" id="CAB4128610.1"/>
    </source>
</evidence>
<sequence>MQIPEEVLDKGLTPREFYLLAVLFRNVDRWGDVSLTQEELTELTGSSRTTLWRDMTSLEEQGLVDVSRTKRNYGKLYKNKYKLLCFKSETSTPSPSDSNKQLDTVVTVTTKVKNATHSLWGSAPKGEEMNKWEEDDNIGGFGLLDGEVPAAQRPKPVSKRDPKTRHQRPQHEWTPNDVASEFASQLYGKIRGIPGLVNISKLAPILGKYRKDRGLTALVELEVLEHLMNDEARLREVKRDPANAWKLFLRMLATNGQKALENLGLDEASLDFDENPGYIYAKDGRKFQNTMPGRAALERYEEKLN</sequence>
<dbReference type="InterPro" id="IPR036390">
    <property type="entry name" value="WH_DNA-bd_sf"/>
</dbReference>
<gene>
    <name evidence="2" type="ORF">UFOVP110_51</name>
    <name evidence="3" type="ORF">UFOVP223_113</name>
</gene>
<proteinExistence type="predicted"/>
<feature type="region of interest" description="Disordered" evidence="1">
    <location>
        <begin position="143"/>
        <end position="173"/>
    </location>
</feature>
<dbReference type="SUPFAM" id="SSF46785">
    <property type="entry name" value="Winged helix' DNA-binding domain"/>
    <property type="match status" value="1"/>
</dbReference>
<dbReference type="EMBL" id="LR796220">
    <property type="protein sequence ID" value="CAB4128610.1"/>
    <property type="molecule type" value="Genomic_DNA"/>
</dbReference>
<dbReference type="Gene3D" id="1.10.10.10">
    <property type="entry name" value="Winged helix-like DNA-binding domain superfamily/Winged helix DNA-binding domain"/>
    <property type="match status" value="1"/>
</dbReference>
<organism evidence="3">
    <name type="scientific">uncultured Caudovirales phage</name>
    <dbReference type="NCBI Taxonomy" id="2100421"/>
    <lineage>
        <taxon>Viruses</taxon>
        <taxon>Duplodnaviria</taxon>
        <taxon>Heunggongvirae</taxon>
        <taxon>Uroviricota</taxon>
        <taxon>Caudoviricetes</taxon>
        <taxon>Peduoviridae</taxon>
        <taxon>Maltschvirus</taxon>
        <taxon>Maltschvirus maltsch</taxon>
    </lineage>
</organism>
<name>A0A6J7WNS1_9CAUD</name>
<evidence type="ECO:0000313" key="3">
    <source>
        <dbReference type="EMBL" id="CAB5219671.1"/>
    </source>
</evidence>
<protein>
    <recommendedName>
        <fullName evidence="4">Helix-turn-helix domain containing protein</fullName>
    </recommendedName>
</protein>
<accession>A0A6J7WNS1</accession>
<dbReference type="EMBL" id="LR798276">
    <property type="protein sequence ID" value="CAB5219671.1"/>
    <property type="molecule type" value="Genomic_DNA"/>
</dbReference>
<evidence type="ECO:0008006" key="4">
    <source>
        <dbReference type="Google" id="ProtNLM"/>
    </source>
</evidence>